<dbReference type="EMBL" id="JAWRCO010000001">
    <property type="protein sequence ID" value="MDW6003968.1"/>
    <property type="molecule type" value="Genomic_DNA"/>
</dbReference>
<protein>
    <submittedName>
        <fullName evidence="3">Uncharacterized protein</fullName>
    </submittedName>
</protein>
<sequence>MDRNQIAMIIILGTFSLTVLFTVWLTKRAYPDKRFFWFIGCSVITAFLLGVIQAPISIIASLCILAFIKKENDNPLSDVGSGFLIVIGSGIQLGFFAIYLLLGIGGIYWLWVAIQLKSFMMFLIGIFPLFLIVTAPVGAYSLVFDTPEWILNWFG</sequence>
<organism evidence="3 4">
    <name type="scientific">Vibrio mangrovi</name>
    <dbReference type="NCBI Taxonomy" id="474394"/>
    <lineage>
        <taxon>Bacteria</taxon>
        <taxon>Pseudomonadati</taxon>
        <taxon>Pseudomonadota</taxon>
        <taxon>Gammaproteobacteria</taxon>
        <taxon>Vibrionales</taxon>
        <taxon>Vibrionaceae</taxon>
        <taxon>Vibrio</taxon>
    </lineage>
</organism>
<evidence type="ECO:0000256" key="1">
    <source>
        <dbReference type="SAM" id="Phobius"/>
    </source>
</evidence>
<reference evidence="2 5" key="2">
    <citation type="submission" date="2023-11" db="EMBL/GenBank/DDBJ databases">
        <title>Plant-associative lifestyle of Vibrio porteresiae and its evolutionary dynamics.</title>
        <authorList>
            <person name="Rameshkumar N."/>
            <person name="Kirti K."/>
        </authorList>
    </citation>
    <scope>NUCLEOTIDE SEQUENCE [LARGE SCALE GENOMIC DNA]</scope>
    <source>
        <strain evidence="2 5">MSSRF38</strain>
    </source>
</reference>
<reference evidence="3 4" key="1">
    <citation type="submission" date="2017-05" db="EMBL/GenBank/DDBJ databases">
        <authorList>
            <person name="Song R."/>
            <person name="Chenine A.L."/>
            <person name="Ruprecht R.M."/>
        </authorList>
    </citation>
    <scope>NUCLEOTIDE SEQUENCE [LARGE SCALE GENOMIC DNA]</scope>
    <source>
        <strain evidence="3 4">CECT 7927</strain>
    </source>
</reference>
<keyword evidence="5" id="KW-1185">Reference proteome</keyword>
<proteinExistence type="predicted"/>
<evidence type="ECO:0000313" key="3">
    <source>
        <dbReference type="EMBL" id="SMR99236.1"/>
    </source>
</evidence>
<dbReference type="Proteomes" id="UP000196125">
    <property type="component" value="Unassembled WGS sequence"/>
</dbReference>
<accession>A0A1Y6INK9</accession>
<keyword evidence="1" id="KW-0472">Membrane</keyword>
<evidence type="ECO:0000313" key="4">
    <source>
        <dbReference type="Proteomes" id="UP000196125"/>
    </source>
</evidence>
<evidence type="ECO:0000313" key="2">
    <source>
        <dbReference type="EMBL" id="MDW6003968.1"/>
    </source>
</evidence>
<keyword evidence="1" id="KW-1133">Transmembrane helix</keyword>
<dbReference type="AlphaFoldDB" id="A0A1Y6INK9"/>
<evidence type="ECO:0000313" key="5">
    <source>
        <dbReference type="Proteomes" id="UP001283366"/>
    </source>
</evidence>
<dbReference type="EMBL" id="FXXI01000001">
    <property type="protein sequence ID" value="SMR99236.1"/>
    <property type="molecule type" value="Genomic_DNA"/>
</dbReference>
<dbReference type="RefSeq" id="WP_087479280.1">
    <property type="nucleotide sequence ID" value="NZ_AP024883.1"/>
</dbReference>
<dbReference type="OrthoDB" id="7062882at2"/>
<dbReference type="Proteomes" id="UP001283366">
    <property type="component" value="Unassembled WGS sequence"/>
</dbReference>
<feature type="transmembrane region" description="Helical" evidence="1">
    <location>
        <begin position="6"/>
        <end position="26"/>
    </location>
</feature>
<keyword evidence="1" id="KW-0812">Transmembrane</keyword>
<feature type="transmembrane region" description="Helical" evidence="1">
    <location>
        <begin position="119"/>
        <end position="143"/>
    </location>
</feature>
<name>A0A1Y6INK9_9VIBR</name>
<feature type="transmembrane region" description="Helical" evidence="1">
    <location>
        <begin position="35"/>
        <end position="68"/>
    </location>
</feature>
<gene>
    <name evidence="2" type="ORF">SBX37_14005</name>
    <name evidence="3" type="ORF">VIM7927_00461</name>
</gene>
<feature type="transmembrane region" description="Helical" evidence="1">
    <location>
        <begin position="83"/>
        <end position="112"/>
    </location>
</feature>